<dbReference type="PANTHER" id="PTHR33112:SF16">
    <property type="entry name" value="HETEROKARYON INCOMPATIBILITY DOMAIN-CONTAINING PROTEIN"/>
    <property type="match status" value="1"/>
</dbReference>
<evidence type="ECO:0000259" key="1">
    <source>
        <dbReference type="Pfam" id="PF06985"/>
    </source>
</evidence>
<dbReference type="GeneID" id="92083564"/>
<keyword evidence="3" id="KW-1185">Reference proteome</keyword>
<proteinExistence type="predicted"/>
<dbReference type="InterPro" id="IPR010730">
    <property type="entry name" value="HET"/>
</dbReference>
<gene>
    <name evidence="2" type="ORF">PG986_014280</name>
</gene>
<dbReference type="EMBL" id="JAQQWE010000010">
    <property type="protein sequence ID" value="KAK7937412.1"/>
    <property type="molecule type" value="Genomic_DNA"/>
</dbReference>
<comment type="caution">
    <text evidence="2">The sequence shown here is derived from an EMBL/GenBank/DDBJ whole genome shotgun (WGS) entry which is preliminary data.</text>
</comment>
<evidence type="ECO:0000313" key="3">
    <source>
        <dbReference type="Proteomes" id="UP001391051"/>
    </source>
</evidence>
<feature type="domain" description="Heterokaryon incompatibility" evidence="1">
    <location>
        <begin position="30"/>
        <end position="179"/>
    </location>
</feature>
<dbReference type="Pfam" id="PF06985">
    <property type="entry name" value="HET"/>
    <property type="match status" value="1"/>
</dbReference>
<protein>
    <recommendedName>
        <fullName evidence="1">Heterokaryon incompatibility domain-containing protein</fullName>
    </recommendedName>
</protein>
<dbReference type="Proteomes" id="UP001391051">
    <property type="component" value="Unassembled WGS sequence"/>
</dbReference>
<name>A0ABR1PSI8_9PEZI</name>
<sequence>MPRILIDAKKLGNNNDVRITETGPHLQFPYVALSYCWGQQGQAVILTKQNKMRLLNGIGLRLLDRSIQDAIKVTRELGFQYLWIDTLCIMQDDDLEKAHDIVHMHNIYRDAAFTIIASRPANVTEGFLQFREPAGAHAPNTLFSLIGEHEANSEANSVIAVLDGDKRHEPWDDRAWTLQGRLSSGRFLMFGNFQTHWSCRRGEHPYEDGDGWLLHQQWDRRVVNYRNEYNLATDIMNQKTTRLGRKLLLHNWYRILVCYAKKEITYPQDRLPAISSIARAFARLLDDEWLAATKQRAKVSATRLGFDAPETTSEECTEVIRELWGGIENVRTVNLI</sequence>
<organism evidence="2 3">
    <name type="scientific">Apiospora aurea</name>
    <dbReference type="NCBI Taxonomy" id="335848"/>
    <lineage>
        <taxon>Eukaryota</taxon>
        <taxon>Fungi</taxon>
        <taxon>Dikarya</taxon>
        <taxon>Ascomycota</taxon>
        <taxon>Pezizomycotina</taxon>
        <taxon>Sordariomycetes</taxon>
        <taxon>Xylariomycetidae</taxon>
        <taxon>Amphisphaeriales</taxon>
        <taxon>Apiosporaceae</taxon>
        <taxon>Apiospora</taxon>
    </lineage>
</organism>
<dbReference type="RefSeq" id="XP_066692740.1">
    <property type="nucleotide sequence ID" value="XM_066850502.1"/>
</dbReference>
<dbReference type="PANTHER" id="PTHR33112">
    <property type="entry name" value="DOMAIN PROTEIN, PUTATIVE-RELATED"/>
    <property type="match status" value="1"/>
</dbReference>
<reference evidence="2 3" key="1">
    <citation type="submission" date="2023-01" db="EMBL/GenBank/DDBJ databases">
        <title>Analysis of 21 Apiospora genomes using comparative genomics revels a genus with tremendous synthesis potential of carbohydrate active enzymes and secondary metabolites.</title>
        <authorList>
            <person name="Sorensen T."/>
        </authorList>
    </citation>
    <scope>NUCLEOTIDE SEQUENCE [LARGE SCALE GENOMIC DNA]</scope>
    <source>
        <strain evidence="2 3">CBS 24483</strain>
    </source>
</reference>
<accession>A0ABR1PSI8</accession>
<evidence type="ECO:0000313" key="2">
    <source>
        <dbReference type="EMBL" id="KAK7937412.1"/>
    </source>
</evidence>